<gene>
    <name evidence="6" type="ORF">OBRU01_22618</name>
</gene>
<dbReference type="Pfam" id="PF03723">
    <property type="entry name" value="Hemocyanin_C"/>
    <property type="match status" value="1"/>
</dbReference>
<dbReference type="Proteomes" id="UP000037510">
    <property type="component" value="Unassembled WGS sequence"/>
</dbReference>
<reference evidence="6 7" key="1">
    <citation type="journal article" date="2015" name="Genome Biol. Evol.">
        <title>The genome of winter moth (Operophtera brumata) provides a genomic perspective on sexual dimorphism and phenology.</title>
        <authorList>
            <person name="Derks M.F."/>
            <person name="Smit S."/>
            <person name="Salis L."/>
            <person name="Schijlen E."/>
            <person name="Bossers A."/>
            <person name="Mateman C."/>
            <person name="Pijl A.S."/>
            <person name="de Ridder D."/>
            <person name="Groenen M.A."/>
            <person name="Visser M.E."/>
            <person name="Megens H.J."/>
        </authorList>
    </citation>
    <scope>NUCLEOTIDE SEQUENCE [LARGE SCALE GENOMIC DNA]</scope>
    <source>
        <strain evidence="6">WM2013NL</strain>
        <tissue evidence="6">Head and thorax</tissue>
    </source>
</reference>
<dbReference type="STRING" id="104452.A0A0L7KR48"/>
<dbReference type="SUPFAM" id="SSF48056">
    <property type="entry name" value="Di-copper centre-containing domain"/>
    <property type="match status" value="1"/>
</dbReference>
<dbReference type="PANTHER" id="PTHR11511">
    <property type="entry name" value="LARVAL STORAGE PROTEIN/PHENOLOXIDASE"/>
    <property type="match status" value="1"/>
</dbReference>
<dbReference type="GO" id="GO:0005615">
    <property type="term" value="C:extracellular space"/>
    <property type="evidence" value="ECO:0007669"/>
    <property type="project" value="UniProtKB-ARBA"/>
</dbReference>
<dbReference type="GO" id="GO:0045735">
    <property type="term" value="F:nutrient reservoir activity"/>
    <property type="evidence" value="ECO:0007669"/>
    <property type="project" value="UniProtKB-KW"/>
</dbReference>
<comment type="similarity">
    <text evidence="2">Belongs to the hemocyanin family.</text>
</comment>
<dbReference type="SUPFAM" id="SSF48050">
    <property type="entry name" value="Hemocyanin, N-terminal domain"/>
    <property type="match status" value="1"/>
</dbReference>
<evidence type="ECO:0000313" key="6">
    <source>
        <dbReference type="EMBL" id="KOB65585.1"/>
    </source>
</evidence>
<dbReference type="InterPro" id="IPR008922">
    <property type="entry name" value="Di-copper_centre_dom_sf"/>
</dbReference>
<feature type="domain" description="Hemocyanin middle" evidence="3">
    <location>
        <begin position="146"/>
        <end position="382"/>
    </location>
</feature>
<dbReference type="SUPFAM" id="SSF81296">
    <property type="entry name" value="E set domains"/>
    <property type="match status" value="1"/>
</dbReference>
<feature type="non-terminal residue" evidence="6">
    <location>
        <position position="1"/>
    </location>
</feature>
<proteinExistence type="inferred from homology"/>
<dbReference type="InterPro" id="IPR005203">
    <property type="entry name" value="Hemocyanin_C"/>
</dbReference>
<evidence type="ECO:0000259" key="4">
    <source>
        <dbReference type="Pfam" id="PF03722"/>
    </source>
</evidence>
<sequence length="644" mass="73929">NFLNAYICFPVVVDIKVLQERQLDILQLLSHIQEPTYIKKFQDIASSWSIEKNINQFRNVTAASQYAIMIRSKWIMPRNIPYAVYEPTHNIETITAFNVLYSAKTYDAFFKTAVYLREITNEGLFVYAFSVAILHRPDTQGLTIPPIYNTFPNFFVSADVLLAGNRINAQGKDLVAKYPSTYVKDDTVVIKGDASLWAYRTDKLNDISYFTHDHSLNALFYYNTLEYPPWLSSNVVSGLKKDRRGEIWFYHLKQLVARYYLERLSNGLGEIPALSNEIAEGYTPGLLHGNGVPFPSRPDNFRIDQNKFATKLEAAKEFERRIWEAIEKGFYVTPQGEQVNIMKDNDIDVLGLLIQSNADSPNSYFYKDFLRLYLSIIGNTVHDSVELADDLFNHWNKIVRYYTPEELSVSGVKIEKVETDKLVTFMQKTYVNLTNALPLNENERKQGADEVSVLAEYSRLNHKDFTIKVNAKSEAAKTVLVKFFLAPKYDSKGNKINVRLNTENFFQFDEFTYELKSGENVITRASTDNDWTVKDWLSSAQLYEKVASGKWVPDAKQFITQFPDNLLLPKGNVNGMTFQLAVFVDDYVPISLNYDPAISLGLGSGTRFTSDKPLGYPMNRPLYPWQLVNVKNIFFQDVVIYHEA</sequence>
<keyword evidence="7" id="KW-1185">Reference proteome</keyword>
<dbReference type="InterPro" id="IPR036697">
    <property type="entry name" value="Hemocyanin_N_sf"/>
</dbReference>
<dbReference type="InterPro" id="IPR000896">
    <property type="entry name" value="Hemocyanin/hexamerin_mid_dom"/>
</dbReference>
<dbReference type="PRINTS" id="PR00187">
    <property type="entry name" value="HAEMOCYANIN"/>
</dbReference>
<feature type="domain" description="Hemocyanin N-terminal" evidence="4">
    <location>
        <begin position="19"/>
        <end position="141"/>
    </location>
</feature>
<feature type="domain" description="Hemocyanin C-terminal" evidence="5">
    <location>
        <begin position="402"/>
        <end position="642"/>
    </location>
</feature>
<dbReference type="EMBL" id="JTDY01006930">
    <property type="protein sequence ID" value="KOB65585.1"/>
    <property type="molecule type" value="Genomic_DNA"/>
</dbReference>
<evidence type="ECO:0000313" key="7">
    <source>
        <dbReference type="Proteomes" id="UP000037510"/>
    </source>
</evidence>
<evidence type="ECO:0000256" key="2">
    <source>
        <dbReference type="ARBA" id="ARBA00038082"/>
    </source>
</evidence>
<dbReference type="InterPro" id="IPR037020">
    <property type="entry name" value="Hemocyanin_C_sf"/>
</dbReference>
<dbReference type="Gene3D" id="1.10.1280.10">
    <property type="entry name" value="Di-copper center containing domain from catechol oxidase"/>
    <property type="match status" value="1"/>
</dbReference>
<dbReference type="InterPro" id="IPR005204">
    <property type="entry name" value="Hemocyanin_N"/>
</dbReference>
<dbReference type="Pfam" id="PF03722">
    <property type="entry name" value="Hemocyanin_N"/>
    <property type="match status" value="1"/>
</dbReference>
<dbReference type="PANTHER" id="PTHR11511:SF5">
    <property type="entry name" value="FAT-BODY PROTEIN 1-RELATED"/>
    <property type="match status" value="1"/>
</dbReference>
<dbReference type="InterPro" id="IPR014756">
    <property type="entry name" value="Ig_E-set"/>
</dbReference>
<keyword evidence="1" id="KW-0758">Storage protein</keyword>
<dbReference type="Gene3D" id="1.20.1370.10">
    <property type="entry name" value="Hemocyanin, N-terminal domain"/>
    <property type="match status" value="1"/>
</dbReference>
<evidence type="ECO:0000259" key="5">
    <source>
        <dbReference type="Pfam" id="PF03723"/>
    </source>
</evidence>
<comment type="caution">
    <text evidence="6">The sequence shown here is derived from an EMBL/GenBank/DDBJ whole genome shotgun (WGS) entry which is preliminary data.</text>
</comment>
<dbReference type="AlphaFoldDB" id="A0A0L7KR48"/>
<dbReference type="InterPro" id="IPR013788">
    <property type="entry name" value="Hemocyanin/hexamerin"/>
</dbReference>
<organism evidence="6 7">
    <name type="scientific">Operophtera brumata</name>
    <name type="common">Winter moth</name>
    <name type="synonym">Phalaena brumata</name>
    <dbReference type="NCBI Taxonomy" id="104452"/>
    <lineage>
        <taxon>Eukaryota</taxon>
        <taxon>Metazoa</taxon>
        <taxon>Ecdysozoa</taxon>
        <taxon>Arthropoda</taxon>
        <taxon>Hexapoda</taxon>
        <taxon>Insecta</taxon>
        <taxon>Pterygota</taxon>
        <taxon>Neoptera</taxon>
        <taxon>Endopterygota</taxon>
        <taxon>Lepidoptera</taxon>
        <taxon>Glossata</taxon>
        <taxon>Ditrysia</taxon>
        <taxon>Geometroidea</taxon>
        <taxon>Geometridae</taxon>
        <taxon>Larentiinae</taxon>
        <taxon>Operophtera</taxon>
    </lineage>
</organism>
<name>A0A0L7KR48_OPEBR</name>
<evidence type="ECO:0000259" key="3">
    <source>
        <dbReference type="Pfam" id="PF00372"/>
    </source>
</evidence>
<dbReference type="Pfam" id="PF00372">
    <property type="entry name" value="Hemocyanin_M"/>
    <property type="match status" value="1"/>
</dbReference>
<accession>A0A0L7KR48</accession>
<dbReference type="Gene3D" id="2.60.40.1520">
    <property type="entry name" value="Hemocyanin, C-terminal domain"/>
    <property type="match status" value="1"/>
</dbReference>
<protein>
    <submittedName>
        <fullName evidence="6">Storage protein 1</fullName>
    </submittedName>
</protein>
<evidence type="ECO:0000256" key="1">
    <source>
        <dbReference type="ARBA" id="ARBA00022761"/>
    </source>
</evidence>